<gene>
    <name evidence="2" type="ORF">GBAR_LOCUS21219</name>
</gene>
<dbReference type="EMBL" id="CASHTH010002973">
    <property type="protein sequence ID" value="CAI8038059.1"/>
    <property type="molecule type" value="Genomic_DNA"/>
</dbReference>
<dbReference type="PANTHER" id="PTHR28495:SF1">
    <property type="entry name" value="GENE, 17266-RELATED"/>
    <property type="match status" value="1"/>
</dbReference>
<dbReference type="PANTHER" id="PTHR28495">
    <property type="entry name" value="HYPOTHETICAL PROTEIN LOC100359752"/>
    <property type="match status" value="1"/>
</dbReference>
<protein>
    <submittedName>
        <fullName evidence="2">Uncharacterized protein C18orf63</fullName>
    </submittedName>
</protein>
<accession>A0AA35SYQ6</accession>
<dbReference type="AlphaFoldDB" id="A0AA35SYQ6"/>
<proteinExistence type="predicted"/>
<dbReference type="Pfam" id="PF15813">
    <property type="entry name" value="DUF4708"/>
    <property type="match status" value="1"/>
</dbReference>
<evidence type="ECO:0000259" key="1">
    <source>
        <dbReference type="Pfam" id="PF15813"/>
    </source>
</evidence>
<organism evidence="2 3">
    <name type="scientific">Geodia barretti</name>
    <name type="common">Barrett's horny sponge</name>
    <dbReference type="NCBI Taxonomy" id="519541"/>
    <lineage>
        <taxon>Eukaryota</taxon>
        <taxon>Metazoa</taxon>
        <taxon>Porifera</taxon>
        <taxon>Demospongiae</taxon>
        <taxon>Heteroscleromorpha</taxon>
        <taxon>Tetractinellida</taxon>
        <taxon>Astrophorina</taxon>
        <taxon>Geodiidae</taxon>
        <taxon>Geodia</taxon>
    </lineage>
</organism>
<keyword evidence="3" id="KW-1185">Reference proteome</keyword>
<dbReference type="InterPro" id="IPR031643">
    <property type="entry name" value="DUF4708"/>
</dbReference>
<reference evidence="2" key="1">
    <citation type="submission" date="2023-03" db="EMBL/GenBank/DDBJ databases">
        <authorList>
            <person name="Steffen K."/>
            <person name="Cardenas P."/>
        </authorList>
    </citation>
    <scope>NUCLEOTIDE SEQUENCE</scope>
</reference>
<sequence>MRQVGVSEGILQTCYQFSLTARLAPKWNVVSGWLVQGMEFLSTGRSHAVVLEVGVTRTEITLSVRVSRINFNFLQVSDMEVSVSTLGAFLSDPRGVIRETSIYQNRCVLLPNLTVGYVFSANHQLPSSPEFPTYDSIRLHWKKQHGMILPEKQGLFFQIFFKSNSRTFFR</sequence>
<evidence type="ECO:0000313" key="3">
    <source>
        <dbReference type="Proteomes" id="UP001174909"/>
    </source>
</evidence>
<comment type="caution">
    <text evidence="2">The sequence shown here is derived from an EMBL/GenBank/DDBJ whole genome shotgun (WGS) entry which is preliminary data.</text>
</comment>
<feature type="domain" description="DUF4708" evidence="1">
    <location>
        <begin position="6"/>
        <end position="165"/>
    </location>
</feature>
<evidence type="ECO:0000313" key="2">
    <source>
        <dbReference type="EMBL" id="CAI8038059.1"/>
    </source>
</evidence>
<name>A0AA35SYQ6_GEOBA</name>
<dbReference type="Proteomes" id="UP001174909">
    <property type="component" value="Unassembled WGS sequence"/>
</dbReference>